<accession>A0A9P6AUI0</accession>
<dbReference type="EMBL" id="MU128997">
    <property type="protein sequence ID" value="KAF9511665.1"/>
    <property type="molecule type" value="Genomic_DNA"/>
</dbReference>
<feature type="region of interest" description="Disordered" evidence="1">
    <location>
        <begin position="53"/>
        <end position="89"/>
    </location>
</feature>
<proteinExistence type="predicted"/>
<organism evidence="2 3">
    <name type="scientific">Hydnum rufescens UP504</name>
    <dbReference type="NCBI Taxonomy" id="1448309"/>
    <lineage>
        <taxon>Eukaryota</taxon>
        <taxon>Fungi</taxon>
        <taxon>Dikarya</taxon>
        <taxon>Basidiomycota</taxon>
        <taxon>Agaricomycotina</taxon>
        <taxon>Agaricomycetes</taxon>
        <taxon>Cantharellales</taxon>
        <taxon>Hydnaceae</taxon>
        <taxon>Hydnum</taxon>
    </lineage>
</organism>
<dbReference type="AlphaFoldDB" id="A0A9P6AUI0"/>
<evidence type="ECO:0000313" key="3">
    <source>
        <dbReference type="Proteomes" id="UP000886523"/>
    </source>
</evidence>
<feature type="compositionally biased region" description="Low complexity" evidence="1">
    <location>
        <begin position="182"/>
        <end position="200"/>
    </location>
</feature>
<comment type="caution">
    <text evidence="2">The sequence shown here is derived from an EMBL/GenBank/DDBJ whole genome shotgun (WGS) entry which is preliminary data.</text>
</comment>
<evidence type="ECO:0000313" key="2">
    <source>
        <dbReference type="EMBL" id="KAF9511665.1"/>
    </source>
</evidence>
<name>A0A9P6AUI0_9AGAM</name>
<feature type="region of interest" description="Disordered" evidence="1">
    <location>
        <begin position="344"/>
        <end position="372"/>
    </location>
</feature>
<reference evidence="2" key="1">
    <citation type="journal article" date="2020" name="Nat. Commun.">
        <title>Large-scale genome sequencing of mycorrhizal fungi provides insights into the early evolution of symbiotic traits.</title>
        <authorList>
            <person name="Miyauchi S."/>
            <person name="Kiss E."/>
            <person name="Kuo A."/>
            <person name="Drula E."/>
            <person name="Kohler A."/>
            <person name="Sanchez-Garcia M."/>
            <person name="Morin E."/>
            <person name="Andreopoulos B."/>
            <person name="Barry K.W."/>
            <person name="Bonito G."/>
            <person name="Buee M."/>
            <person name="Carver A."/>
            <person name="Chen C."/>
            <person name="Cichocki N."/>
            <person name="Clum A."/>
            <person name="Culley D."/>
            <person name="Crous P.W."/>
            <person name="Fauchery L."/>
            <person name="Girlanda M."/>
            <person name="Hayes R.D."/>
            <person name="Keri Z."/>
            <person name="LaButti K."/>
            <person name="Lipzen A."/>
            <person name="Lombard V."/>
            <person name="Magnuson J."/>
            <person name="Maillard F."/>
            <person name="Murat C."/>
            <person name="Nolan M."/>
            <person name="Ohm R.A."/>
            <person name="Pangilinan J."/>
            <person name="Pereira M.F."/>
            <person name="Perotto S."/>
            <person name="Peter M."/>
            <person name="Pfister S."/>
            <person name="Riley R."/>
            <person name="Sitrit Y."/>
            <person name="Stielow J.B."/>
            <person name="Szollosi G."/>
            <person name="Zifcakova L."/>
            <person name="Stursova M."/>
            <person name="Spatafora J.W."/>
            <person name="Tedersoo L."/>
            <person name="Vaario L.M."/>
            <person name="Yamada A."/>
            <person name="Yan M."/>
            <person name="Wang P."/>
            <person name="Xu J."/>
            <person name="Bruns T."/>
            <person name="Baldrian P."/>
            <person name="Vilgalys R."/>
            <person name="Dunand C."/>
            <person name="Henrissat B."/>
            <person name="Grigoriev I.V."/>
            <person name="Hibbett D."/>
            <person name="Nagy L.G."/>
            <person name="Martin F.M."/>
        </authorList>
    </citation>
    <scope>NUCLEOTIDE SEQUENCE</scope>
    <source>
        <strain evidence="2">UP504</strain>
    </source>
</reference>
<sequence>MDPQSLALLYIEPEITYHLQSSQFIYDYAHPLEMSNNPFGPANSSFNTTNNPFVLASDPNDPSNRFPKIDADGGIQANPLSSQSFQGQQAYPAQSFNGNYSQQQQLPFTQQQQNPYISAQPTGGAFRASSSFGQQLEAHYGPGPLQATNTGIGARAQTSTPLYQNVADLDPYASLAQLPWAQPTPQAHQQQTPASPTSSSFGGAPSFHEDHPRSFVRAHKQELEKWDAQIWKQFLNSVTKLKDAWTLRQSVVIKATELYNKQWTPEDANRCQTLLQEADSNIDTIAASEFQLSEVESGYRHSSDAASRSRVREALNAGLRALPEWPEELQTSAGVTVAYANPGQYGYQQQQPQPQQYHRRSSSSNNNSNSFN</sequence>
<keyword evidence="3" id="KW-1185">Reference proteome</keyword>
<feature type="region of interest" description="Disordered" evidence="1">
    <location>
        <begin position="182"/>
        <end position="211"/>
    </location>
</feature>
<protein>
    <submittedName>
        <fullName evidence="2">Uncharacterized protein</fullName>
    </submittedName>
</protein>
<dbReference type="OrthoDB" id="3253876at2759"/>
<feature type="compositionally biased region" description="Polar residues" evidence="1">
    <location>
        <begin position="78"/>
        <end position="89"/>
    </location>
</feature>
<evidence type="ECO:0000256" key="1">
    <source>
        <dbReference type="SAM" id="MobiDB-lite"/>
    </source>
</evidence>
<gene>
    <name evidence="2" type="ORF">BS47DRAFT_1144182</name>
</gene>
<dbReference type="Proteomes" id="UP000886523">
    <property type="component" value="Unassembled WGS sequence"/>
</dbReference>